<accession>A0A396BQ22</accession>
<gene>
    <name evidence="11" type="ORF">DW228_17555</name>
    <name evidence="10" type="ORF">EC80_005020</name>
    <name evidence="9" type="ORF">O1422_00975</name>
</gene>
<feature type="domain" description="Radical SAM core" evidence="8">
    <location>
        <begin position="87"/>
        <end position="317"/>
    </location>
</feature>
<dbReference type="PROSITE" id="PS51918">
    <property type="entry name" value="RADICAL_SAM"/>
    <property type="match status" value="1"/>
</dbReference>
<evidence type="ECO:0000313" key="11">
    <source>
        <dbReference type="EMBL" id="RHH08240.1"/>
    </source>
</evidence>
<dbReference type="InterPro" id="IPR023867">
    <property type="entry name" value="Sulphatase_maturase_rSAM"/>
</dbReference>
<dbReference type="SFLD" id="SFLDG01067">
    <property type="entry name" value="SPASM/twitch_domain_containing"/>
    <property type="match status" value="1"/>
</dbReference>
<evidence type="ECO:0000256" key="3">
    <source>
        <dbReference type="ARBA" id="ARBA00022691"/>
    </source>
</evidence>
<keyword evidence="4" id="KW-0479">Metal-binding</keyword>
<evidence type="ECO:0000259" key="8">
    <source>
        <dbReference type="PROSITE" id="PS51918"/>
    </source>
</evidence>
<dbReference type="InterPro" id="IPR013785">
    <property type="entry name" value="Aldolase_TIM"/>
</dbReference>
<evidence type="ECO:0000256" key="4">
    <source>
        <dbReference type="ARBA" id="ARBA00022723"/>
    </source>
</evidence>
<dbReference type="NCBIfam" id="TIGR04085">
    <property type="entry name" value="rSAM_more_4Fe4S"/>
    <property type="match status" value="1"/>
</dbReference>
<reference evidence="11 13" key="2">
    <citation type="submission" date="2018-08" db="EMBL/GenBank/DDBJ databases">
        <title>A genome reference for cultivated species of the human gut microbiota.</title>
        <authorList>
            <person name="Zou Y."/>
            <person name="Xue W."/>
            <person name="Luo G."/>
        </authorList>
    </citation>
    <scope>NUCLEOTIDE SEQUENCE [LARGE SCALE GENOMIC DNA]</scope>
    <source>
        <strain evidence="11 13">AM18-6</strain>
    </source>
</reference>
<dbReference type="SUPFAM" id="SSF102114">
    <property type="entry name" value="Radical SAM enzymes"/>
    <property type="match status" value="1"/>
</dbReference>
<reference evidence="10 12" key="3">
    <citation type="submission" date="2019-03" db="EMBL/GenBank/DDBJ databases">
        <title>Complete genome assembly of MDR B. fragilis.</title>
        <authorList>
            <person name="Sydenham T.V."/>
            <person name="Hasman H."/>
            <person name="Justesen U.S."/>
        </authorList>
    </citation>
    <scope>NUCLEOTIDE SEQUENCE [LARGE SCALE GENOMIC DNA]</scope>
    <source>
        <strain evidence="10 12">DCMSKEJBY0001B</strain>
    </source>
</reference>
<dbReference type="EMBL" id="JAPUAC010000001">
    <property type="protein sequence ID" value="MCZ2652737.1"/>
    <property type="molecule type" value="Genomic_DNA"/>
</dbReference>
<evidence type="ECO:0000313" key="13">
    <source>
        <dbReference type="Proteomes" id="UP000266644"/>
    </source>
</evidence>
<dbReference type="InterPro" id="IPR000385">
    <property type="entry name" value="MoaA_NifB_PqqE_Fe-S-bd_CS"/>
</dbReference>
<dbReference type="EMBL" id="CP036546">
    <property type="protein sequence ID" value="QCQ44251.1"/>
    <property type="molecule type" value="Genomic_DNA"/>
</dbReference>
<sequence length="461" mass="53544">MRTSSYNILVNVDSKLNLFAILNGYTQAFDIVNEDVYWALKTGQKLEDLPDVILSKLKKRGYVTPLTKSEEIKLVQGLSDRARENHLFQKYNFHFIVSYACNLRCIYCYEDNILNGCNSLSKRTMTLEQVDKAFEIITEKDKVNQSSKTIALYGGEPLLRENYDVISYIVEKGKRIDHTFRVTSNGYDIDAYAFMLQKNSNLFSFQITVDGVEEIQNQRKPHFKNSDSFMKITNNIDFLLKCGIPVNVRINSDLYTINKIHNLLSFFEDKGWYKYKNFRAYCALLRQEVDVKQQIQHSQMGQLDLLKYYNDKIKNKEITERKIFCQDCGTLALLKNLLLNRKHSYKGSFCGAQTNNIIFDPFGDLYSCWDVVGLPEHRVGRYIPDFCIDDTKSIKWFGHRVSDTKCIQCKFVLFCGGGCLVRSLRKSGEISFGNCNEYPQSFKYLMKTVCKEILENNYDVL</sequence>
<organism evidence="11 13">
    <name type="scientific">Bacteroides fragilis</name>
    <dbReference type="NCBI Taxonomy" id="817"/>
    <lineage>
        <taxon>Bacteria</taxon>
        <taxon>Pseudomonadati</taxon>
        <taxon>Bacteroidota</taxon>
        <taxon>Bacteroidia</taxon>
        <taxon>Bacteroidales</taxon>
        <taxon>Bacteroidaceae</taxon>
        <taxon>Bacteroides</taxon>
    </lineage>
</organism>
<dbReference type="GO" id="GO:0051539">
    <property type="term" value="F:4 iron, 4 sulfur cluster binding"/>
    <property type="evidence" value="ECO:0007669"/>
    <property type="project" value="UniProtKB-KW"/>
</dbReference>
<comment type="similarity">
    <text evidence="7">Belongs to the radical SAM superfamily. Anaerobic sulfatase-maturating enzyme family.</text>
</comment>
<dbReference type="Pfam" id="PF04055">
    <property type="entry name" value="Radical_SAM"/>
    <property type="match status" value="1"/>
</dbReference>
<dbReference type="OrthoDB" id="9808591at2"/>
<evidence type="ECO:0000313" key="10">
    <source>
        <dbReference type="EMBL" id="QCQ44251.1"/>
    </source>
</evidence>
<reference evidence="10" key="1">
    <citation type="book" date="2014" name="THE 24TH EUROPEAN CONGRESS OF CLINICAL MICROBIOLOGY AND INFECTIOUS DISEASES" publisher="ECCMID 2014" city="Barcelona, Spain">
        <title>Identification of resistance genes in three multidrug-resistant Bacteroides fragilis isolates by whole genome sequencing.</title>
        <editorList>
            <person name="Unknown"/>
            <person name="A."/>
        </editorList>
        <authorList>
            <person name="Sydenham T.V."/>
            <person name="Hasman H."/>
            <person name="Wang M."/>
            <person name="Soki J."/>
            <person name="Nagy E."/>
            <person name="Justesen U.S."/>
        </authorList>
    </citation>
    <scope>NUCLEOTIDE SEQUENCE</scope>
    <source>
        <strain evidence="10">DCMSKEJBY0001B</strain>
    </source>
</reference>
<keyword evidence="2" id="KW-0004">4Fe-4S</keyword>
<evidence type="ECO:0000256" key="7">
    <source>
        <dbReference type="ARBA" id="ARBA00023601"/>
    </source>
</evidence>
<evidence type="ECO:0000313" key="12">
    <source>
        <dbReference type="Proteomes" id="UP000036847"/>
    </source>
</evidence>
<dbReference type="Proteomes" id="UP001075704">
    <property type="component" value="Unassembled WGS sequence"/>
</dbReference>
<dbReference type="RefSeq" id="WP_005812277.1">
    <property type="nucleotide sequence ID" value="NZ_CP036546.1"/>
</dbReference>
<dbReference type="InterPro" id="IPR023885">
    <property type="entry name" value="4Fe4S-binding_SPASM_dom"/>
</dbReference>
<dbReference type="AlphaFoldDB" id="A0A396BQ22"/>
<dbReference type="Gene3D" id="3.20.20.70">
    <property type="entry name" value="Aldolase class I"/>
    <property type="match status" value="1"/>
</dbReference>
<proteinExistence type="inferred from homology"/>
<dbReference type="PANTHER" id="PTHR43273">
    <property type="entry name" value="ANAEROBIC SULFATASE-MATURATING ENZYME HOMOLOG ASLB-RELATED"/>
    <property type="match status" value="1"/>
</dbReference>
<dbReference type="PROSITE" id="PS01305">
    <property type="entry name" value="MOAA_NIFB_PQQE"/>
    <property type="match status" value="1"/>
</dbReference>
<dbReference type="GO" id="GO:0046872">
    <property type="term" value="F:metal ion binding"/>
    <property type="evidence" value="ECO:0007669"/>
    <property type="project" value="UniProtKB-KW"/>
</dbReference>
<evidence type="ECO:0000256" key="2">
    <source>
        <dbReference type="ARBA" id="ARBA00022485"/>
    </source>
</evidence>
<name>A0A396BQ22_BACFG</name>
<dbReference type="Proteomes" id="UP000036847">
    <property type="component" value="Chromosome"/>
</dbReference>
<protein>
    <submittedName>
        <fullName evidence="11">Radical SAM protein</fullName>
    </submittedName>
    <submittedName>
        <fullName evidence="9">SPASM domain-containing protein</fullName>
    </submittedName>
</protein>
<reference evidence="9" key="4">
    <citation type="submission" date="2022-12" db="EMBL/GenBank/DDBJ databases">
        <title>Development of a Multilocus Sequence Typing Scheme for Bacteroides fragilis Based on Whole Genome Sequencing Data and Clinical Application.</title>
        <authorList>
            <person name="Nielsen F.D."/>
            <person name="Justesen U.S."/>
        </authorList>
    </citation>
    <scope>NUCLEOTIDE SEQUENCE</scope>
    <source>
        <strain evidence="9">BF_BC_ODE_DK_2015_2</strain>
    </source>
</reference>
<dbReference type="UniPathway" id="UPA00782"/>
<evidence type="ECO:0000256" key="6">
    <source>
        <dbReference type="ARBA" id="ARBA00023014"/>
    </source>
</evidence>
<evidence type="ECO:0000313" key="9">
    <source>
        <dbReference type="EMBL" id="MCZ2652737.1"/>
    </source>
</evidence>
<keyword evidence="5" id="KW-0408">Iron</keyword>
<dbReference type="EMBL" id="QRJE01000030">
    <property type="protein sequence ID" value="RHH08240.1"/>
    <property type="molecule type" value="Genomic_DNA"/>
</dbReference>
<dbReference type="InterPro" id="IPR007197">
    <property type="entry name" value="rSAM"/>
</dbReference>
<dbReference type="GeneID" id="99669754"/>
<dbReference type="Proteomes" id="UP000266644">
    <property type="component" value="Unassembled WGS sequence"/>
</dbReference>
<evidence type="ECO:0000256" key="1">
    <source>
        <dbReference type="ARBA" id="ARBA00001966"/>
    </source>
</evidence>
<comment type="cofactor">
    <cofactor evidence="1">
        <name>[4Fe-4S] cluster</name>
        <dbReference type="ChEBI" id="CHEBI:49883"/>
    </cofactor>
</comment>
<dbReference type="CDD" id="cd01335">
    <property type="entry name" value="Radical_SAM"/>
    <property type="match status" value="1"/>
</dbReference>
<keyword evidence="6" id="KW-0411">Iron-sulfur</keyword>
<dbReference type="PANTHER" id="PTHR43273:SF3">
    <property type="entry name" value="ANAEROBIC SULFATASE-MATURATING ENZYME HOMOLOG ASLB-RELATED"/>
    <property type="match status" value="1"/>
</dbReference>
<dbReference type="GO" id="GO:0016491">
    <property type="term" value="F:oxidoreductase activity"/>
    <property type="evidence" value="ECO:0007669"/>
    <property type="project" value="InterPro"/>
</dbReference>
<dbReference type="InterPro" id="IPR058240">
    <property type="entry name" value="rSAM_sf"/>
</dbReference>
<evidence type="ECO:0000256" key="5">
    <source>
        <dbReference type="ARBA" id="ARBA00023004"/>
    </source>
</evidence>
<dbReference type="SFLD" id="SFLDS00029">
    <property type="entry name" value="Radical_SAM"/>
    <property type="match status" value="1"/>
</dbReference>
<keyword evidence="3" id="KW-0949">S-adenosyl-L-methionine</keyword>